<evidence type="ECO:0000313" key="2">
    <source>
        <dbReference type="EMBL" id="KAK0433222.1"/>
    </source>
</evidence>
<evidence type="ECO:0000256" key="1">
    <source>
        <dbReference type="SAM" id="MobiDB-lite"/>
    </source>
</evidence>
<evidence type="ECO:0000313" key="3">
    <source>
        <dbReference type="Proteomes" id="UP001175211"/>
    </source>
</evidence>
<dbReference type="Proteomes" id="UP001175211">
    <property type="component" value="Unassembled WGS sequence"/>
</dbReference>
<dbReference type="RefSeq" id="XP_060321497.1">
    <property type="nucleotide sequence ID" value="XM_060482596.1"/>
</dbReference>
<organism evidence="2 3">
    <name type="scientific">Armillaria tabescens</name>
    <name type="common">Ringless honey mushroom</name>
    <name type="synonym">Agaricus tabescens</name>
    <dbReference type="NCBI Taxonomy" id="1929756"/>
    <lineage>
        <taxon>Eukaryota</taxon>
        <taxon>Fungi</taxon>
        <taxon>Dikarya</taxon>
        <taxon>Basidiomycota</taxon>
        <taxon>Agaricomycotina</taxon>
        <taxon>Agaricomycetes</taxon>
        <taxon>Agaricomycetidae</taxon>
        <taxon>Agaricales</taxon>
        <taxon>Marasmiineae</taxon>
        <taxon>Physalacriaceae</taxon>
        <taxon>Desarmillaria</taxon>
    </lineage>
</organism>
<dbReference type="GeneID" id="85366144"/>
<dbReference type="AlphaFoldDB" id="A0AA39IZ78"/>
<name>A0AA39IZ78_ARMTA</name>
<gene>
    <name evidence="2" type="ORF">EV420DRAFT_561653</name>
</gene>
<protein>
    <submittedName>
        <fullName evidence="2">Uncharacterized protein</fullName>
    </submittedName>
</protein>
<accession>A0AA39IZ78</accession>
<sequence length="215" mass="24662">MYESGYARAYAGRTLRRAYRAAFGRDPPPNEYDDQFLLWIDICSAVGVDHHLVKTIKRYLPALGDIDPWWEDILLLDMSRTLQHISNSLFGASINMYHLYRTGHSRKRFMSSIFCWVSRGRPNSQSHTGKSQQRIQMPYYTDVNSSSLPSSIPCCHSSNSTSPPSTRRRRTNSSFQRTQPNARDTSAIPCIPYIPCSHSVSILLYRFCVAEFLIL</sequence>
<keyword evidence="3" id="KW-1185">Reference proteome</keyword>
<feature type="region of interest" description="Disordered" evidence="1">
    <location>
        <begin position="149"/>
        <end position="181"/>
    </location>
</feature>
<comment type="caution">
    <text evidence="2">The sequence shown here is derived from an EMBL/GenBank/DDBJ whole genome shotgun (WGS) entry which is preliminary data.</text>
</comment>
<dbReference type="EMBL" id="JAUEPS010000242">
    <property type="protein sequence ID" value="KAK0433222.1"/>
    <property type="molecule type" value="Genomic_DNA"/>
</dbReference>
<reference evidence="2" key="1">
    <citation type="submission" date="2023-06" db="EMBL/GenBank/DDBJ databases">
        <authorList>
            <consortium name="Lawrence Berkeley National Laboratory"/>
            <person name="Ahrendt S."/>
            <person name="Sahu N."/>
            <person name="Indic B."/>
            <person name="Wong-Bajracharya J."/>
            <person name="Merenyi Z."/>
            <person name="Ke H.-M."/>
            <person name="Monk M."/>
            <person name="Kocsube S."/>
            <person name="Drula E."/>
            <person name="Lipzen A."/>
            <person name="Balint B."/>
            <person name="Henrissat B."/>
            <person name="Andreopoulos B."/>
            <person name="Martin F.M."/>
            <person name="Harder C.B."/>
            <person name="Rigling D."/>
            <person name="Ford K.L."/>
            <person name="Foster G.D."/>
            <person name="Pangilinan J."/>
            <person name="Papanicolaou A."/>
            <person name="Barry K."/>
            <person name="LaButti K."/>
            <person name="Viragh M."/>
            <person name="Koriabine M."/>
            <person name="Yan M."/>
            <person name="Riley R."/>
            <person name="Champramary S."/>
            <person name="Plett K.L."/>
            <person name="Tsai I.J."/>
            <person name="Slot J."/>
            <person name="Sipos G."/>
            <person name="Plett J."/>
            <person name="Nagy L.G."/>
            <person name="Grigoriev I.V."/>
        </authorList>
    </citation>
    <scope>NUCLEOTIDE SEQUENCE</scope>
    <source>
        <strain evidence="2">CCBAS 213</strain>
    </source>
</reference>
<proteinExistence type="predicted"/>